<dbReference type="Proteomes" id="UP001176468">
    <property type="component" value="Unassembled WGS sequence"/>
</dbReference>
<reference evidence="3" key="1">
    <citation type="submission" date="2023-07" db="EMBL/GenBank/DDBJ databases">
        <authorList>
            <person name="Kim M.K."/>
        </authorList>
    </citation>
    <scope>NUCLEOTIDE SEQUENCE</scope>
    <source>
        <strain evidence="3">CA1-15</strain>
    </source>
</reference>
<dbReference type="Pfam" id="PF12172">
    <property type="entry name" value="zf-ChsH2"/>
    <property type="match status" value="1"/>
</dbReference>
<comment type="caution">
    <text evidence="3">The sequence shown here is derived from an EMBL/GenBank/DDBJ whole genome shotgun (WGS) entry which is preliminary data.</text>
</comment>
<evidence type="ECO:0000259" key="1">
    <source>
        <dbReference type="Pfam" id="PF01796"/>
    </source>
</evidence>
<feature type="domain" description="ChsH2 C-terminal OB-fold" evidence="1">
    <location>
        <begin position="69"/>
        <end position="131"/>
    </location>
</feature>
<keyword evidence="4" id="KW-1185">Reference proteome</keyword>
<protein>
    <submittedName>
        <fullName evidence="3">OB-fold domain-containing protein</fullName>
    </submittedName>
</protein>
<feature type="domain" description="ChsH2 rubredoxin-like zinc ribbon" evidence="2">
    <location>
        <begin position="30"/>
        <end position="65"/>
    </location>
</feature>
<dbReference type="InterPro" id="IPR002878">
    <property type="entry name" value="ChsH2_C"/>
</dbReference>
<sequence>MPTTPPSTSSDGMQPARALPVTDLDTHTFWTSGAEGRLSIYRCQDCAYYIHPPVRFCPKCESRNVAPEAVSGRGTITSFTINHQQWLPGLKVPYVLALVSIVEQDDVRLATNIMNCAPESVTMDMPVKVFFEQVEDLWVPLFEPETVA</sequence>
<dbReference type="PANTHER" id="PTHR34075:SF5">
    <property type="entry name" value="BLR3430 PROTEIN"/>
    <property type="match status" value="1"/>
</dbReference>
<dbReference type="PANTHER" id="PTHR34075">
    <property type="entry name" value="BLR3430 PROTEIN"/>
    <property type="match status" value="1"/>
</dbReference>
<evidence type="ECO:0000313" key="3">
    <source>
        <dbReference type="EMBL" id="MDO7844049.1"/>
    </source>
</evidence>
<name>A0ABT9A2I8_9SPHN</name>
<dbReference type="SUPFAM" id="SSF50249">
    <property type="entry name" value="Nucleic acid-binding proteins"/>
    <property type="match status" value="1"/>
</dbReference>
<gene>
    <name evidence="3" type="ORF">Q5H94_17105</name>
</gene>
<organism evidence="3 4">
    <name type="scientific">Sphingomonas immobilis</name>
    <dbReference type="NCBI Taxonomy" id="3063997"/>
    <lineage>
        <taxon>Bacteria</taxon>
        <taxon>Pseudomonadati</taxon>
        <taxon>Pseudomonadota</taxon>
        <taxon>Alphaproteobacteria</taxon>
        <taxon>Sphingomonadales</taxon>
        <taxon>Sphingomonadaceae</taxon>
        <taxon>Sphingomonas</taxon>
    </lineage>
</organism>
<dbReference type="Pfam" id="PF01796">
    <property type="entry name" value="OB_ChsH2_C"/>
    <property type="match status" value="1"/>
</dbReference>
<dbReference type="Gene3D" id="6.10.30.10">
    <property type="match status" value="1"/>
</dbReference>
<evidence type="ECO:0000259" key="2">
    <source>
        <dbReference type="Pfam" id="PF12172"/>
    </source>
</evidence>
<dbReference type="InterPro" id="IPR012340">
    <property type="entry name" value="NA-bd_OB-fold"/>
</dbReference>
<dbReference type="InterPro" id="IPR052513">
    <property type="entry name" value="Thioester_dehydratase-like"/>
</dbReference>
<dbReference type="RefSeq" id="WP_304562510.1">
    <property type="nucleotide sequence ID" value="NZ_JAUQSZ010000013.1"/>
</dbReference>
<accession>A0ABT9A2I8</accession>
<dbReference type="InterPro" id="IPR022002">
    <property type="entry name" value="ChsH2_Znr"/>
</dbReference>
<dbReference type="EMBL" id="JAUQSZ010000013">
    <property type="protein sequence ID" value="MDO7844049.1"/>
    <property type="molecule type" value="Genomic_DNA"/>
</dbReference>
<evidence type="ECO:0000313" key="4">
    <source>
        <dbReference type="Proteomes" id="UP001176468"/>
    </source>
</evidence>
<proteinExistence type="predicted"/>